<dbReference type="Gene3D" id="3.30.70.270">
    <property type="match status" value="1"/>
</dbReference>
<dbReference type="InterPro" id="IPR029787">
    <property type="entry name" value="Nucleotide_cyclase"/>
</dbReference>
<dbReference type="InterPro" id="IPR043128">
    <property type="entry name" value="Rev_trsase/Diguanyl_cyclase"/>
</dbReference>
<evidence type="ECO:0000313" key="2">
    <source>
        <dbReference type="EMBL" id="OIR10803.1"/>
    </source>
</evidence>
<dbReference type="Pfam" id="PF00990">
    <property type="entry name" value="GGDEF"/>
    <property type="match status" value="1"/>
</dbReference>
<dbReference type="Gene3D" id="3.30.450.40">
    <property type="match status" value="1"/>
</dbReference>
<dbReference type="PANTHER" id="PTHR43102:SF2">
    <property type="entry name" value="GAF DOMAIN-CONTAINING PROTEIN"/>
    <property type="match status" value="1"/>
</dbReference>
<comment type="caution">
    <text evidence="2">The sequence shown here is derived from an EMBL/GenBank/DDBJ whole genome shotgun (WGS) entry which is preliminary data.</text>
</comment>
<feature type="domain" description="GGDEF" evidence="1">
    <location>
        <begin position="206"/>
        <end position="339"/>
    </location>
</feature>
<organism evidence="2">
    <name type="scientific">mine drainage metagenome</name>
    <dbReference type="NCBI Taxonomy" id="410659"/>
    <lineage>
        <taxon>unclassified sequences</taxon>
        <taxon>metagenomes</taxon>
        <taxon>ecological metagenomes</taxon>
    </lineage>
</organism>
<dbReference type="Pfam" id="PF01590">
    <property type="entry name" value="GAF"/>
    <property type="match status" value="1"/>
</dbReference>
<dbReference type="NCBIfam" id="TIGR00254">
    <property type="entry name" value="GGDEF"/>
    <property type="match status" value="1"/>
</dbReference>
<dbReference type="InterPro" id="IPR003018">
    <property type="entry name" value="GAF"/>
</dbReference>
<dbReference type="PROSITE" id="PS50887">
    <property type="entry name" value="GGDEF"/>
    <property type="match status" value="1"/>
</dbReference>
<dbReference type="EMBL" id="MLJW01000022">
    <property type="protein sequence ID" value="OIR10803.1"/>
    <property type="molecule type" value="Genomic_DNA"/>
</dbReference>
<dbReference type="InterPro" id="IPR029016">
    <property type="entry name" value="GAF-like_dom_sf"/>
</dbReference>
<accession>A0A1J5SS37</accession>
<protein>
    <submittedName>
        <fullName evidence="2">Response regulator PleD</fullName>
    </submittedName>
</protein>
<evidence type="ECO:0000259" key="1">
    <source>
        <dbReference type="PROSITE" id="PS50887"/>
    </source>
</evidence>
<dbReference type="FunFam" id="3.30.70.270:FF:000001">
    <property type="entry name" value="Diguanylate cyclase domain protein"/>
    <property type="match status" value="1"/>
</dbReference>
<dbReference type="SUPFAM" id="SSF55073">
    <property type="entry name" value="Nucleotide cyclase"/>
    <property type="match status" value="1"/>
</dbReference>
<dbReference type="SUPFAM" id="SSF55781">
    <property type="entry name" value="GAF domain-like"/>
    <property type="match status" value="1"/>
</dbReference>
<name>A0A1J5SS37_9ZZZZ</name>
<gene>
    <name evidence="2" type="primary">pleD_7</name>
    <name evidence="2" type="ORF">GALL_75740</name>
</gene>
<dbReference type="SMART" id="SM00267">
    <property type="entry name" value="GGDEF"/>
    <property type="match status" value="1"/>
</dbReference>
<proteinExistence type="predicted"/>
<dbReference type="SMART" id="SM00065">
    <property type="entry name" value="GAF"/>
    <property type="match status" value="1"/>
</dbReference>
<dbReference type="CDD" id="cd01949">
    <property type="entry name" value="GGDEF"/>
    <property type="match status" value="1"/>
</dbReference>
<dbReference type="AlphaFoldDB" id="A0A1J5SS37"/>
<dbReference type="PANTHER" id="PTHR43102">
    <property type="entry name" value="SLR1143 PROTEIN"/>
    <property type="match status" value="1"/>
</dbReference>
<reference evidence="2" key="1">
    <citation type="submission" date="2016-10" db="EMBL/GenBank/DDBJ databases">
        <title>Sequence of Gallionella enrichment culture.</title>
        <authorList>
            <person name="Poehlein A."/>
            <person name="Muehling M."/>
            <person name="Daniel R."/>
        </authorList>
    </citation>
    <scope>NUCLEOTIDE SEQUENCE</scope>
</reference>
<dbReference type="InterPro" id="IPR000160">
    <property type="entry name" value="GGDEF_dom"/>
</dbReference>
<sequence length="343" mass="38144">MNRPVNSCPLPENESQRLRALRSYEILDSQPEVEFDTLTRVATHAFGTPAGVIGLMDADRLWFKSRIGLGVPQLDRQIAFCAHAIMRPGEPLIVEDLQQDSRFEGNPLVMQAPHLRFYAGAPLIDRDGFALGTIAVVDIEPRKFGDTQIQLLRDLSVLVITALENRQRAKMLGQLAMTDHLTGLPNRAQFERTLNSEMAHARRMSEPFTVLFMDMDGFKVINDTFGHHAGDEVLCEVARRIEKLVRAEDLLARFGGDEFGIFMRQSDDNTAESLANRITEAVLAPITLSAGIKVTIGISIGIARYSGSINTVESLLEQADQSLYKAKRNNNNADRRSEQASPV</sequence>